<keyword evidence="3 5" id="KW-1133">Transmembrane helix</keyword>
<comment type="subcellular location">
    <subcellularLocation>
        <location evidence="1">Membrane</location>
        <topology evidence="1">Multi-pass membrane protein</topology>
    </subcellularLocation>
</comment>
<dbReference type="Proteomes" id="UP000199199">
    <property type="component" value="Unassembled WGS sequence"/>
</dbReference>
<dbReference type="InterPro" id="IPR002657">
    <property type="entry name" value="BilAc:Na_symport/Acr3"/>
</dbReference>
<evidence type="ECO:0000313" key="6">
    <source>
        <dbReference type="EMBL" id="SFT00998.1"/>
    </source>
</evidence>
<organism evidence="6 7">
    <name type="scientific">Halostagnicola kamekurae</name>
    <dbReference type="NCBI Taxonomy" id="619731"/>
    <lineage>
        <taxon>Archaea</taxon>
        <taxon>Methanobacteriati</taxon>
        <taxon>Methanobacteriota</taxon>
        <taxon>Stenosarchaea group</taxon>
        <taxon>Halobacteria</taxon>
        <taxon>Halobacteriales</taxon>
        <taxon>Natrialbaceae</taxon>
        <taxon>Halostagnicola</taxon>
    </lineage>
</organism>
<feature type="transmembrane region" description="Helical" evidence="5">
    <location>
        <begin position="228"/>
        <end position="248"/>
    </location>
</feature>
<feature type="transmembrane region" description="Helical" evidence="5">
    <location>
        <begin position="135"/>
        <end position="154"/>
    </location>
</feature>
<feature type="transmembrane region" description="Helical" evidence="5">
    <location>
        <begin position="254"/>
        <end position="273"/>
    </location>
</feature>
<dbReference type="OrthoDB" id="111412at2157"/>
<reference evidence="7" key="1">
    <citation type="submission" date="2016-10" db="EMBL/GenBank/DDBJ databases">
        <authorList>
            <person name="Varghese N."/>
            <person name="Submissions S."/>
        </authorList>
    </citation>
    <scope>NUCLEOTIDE SEQUENCE [LARGE SCALE GENOMIC DNA]</scope>
    <source>
        <strain evidence="7">DSM 22427</strain>
    </source>
</reference>
<gene>
    <name evidence="6" type="ORF">SAMN04488556_3885</name>
</gene>
<evidence type="ECO:0000256" key="5">
    <source>
        <dbReference type="SAM" id="Phobius"/>
    </source>
</evidence>
<dbReference type="Gene3D" id="1.20.1530.20">
    <property type="match status" value="1"/>
</dbReference>
<dbReference type="GO" id="GO:0016020">
    <property type="term" value="C:membrane"/>
    <property type="evidence" value="ECO:0007669"/>
    <property type="project" value="UniProtKB-SubCell"/>
</dbReference>
<dbReference type="InterPro" id="IPR004710">
    <property type="entry name" value="Bilac:Na_transpt"/>
</dbReference>
<dbReference type="AlphaFoldDB" id="A0A1I6UHW0"/>
<feature type="transmembrane region" description="Helical" evidence="5">
    <location>
        <begin position="43"/>
        <end position="64"/>
    </location>
</feature>
<evidence type="ECO:0000313" key="7">
    <source>
        <dbReference type="Proteomes" id="UP000199199"/>
    </source>
</evidence>
<accession>A0A1I6UHW0</accession>
<evidence type="ECO:0000256" key="1">
    <source>
        <dbReference type="ARBA" id="ARBA00004141"/>
    </source>
</evidence>
<keyword evidence="4 5" id="KW-0472">Membrane</keyword>
<name>A0A1I6UHW0_9EURY</name>
<dbReference type="RefSeq" id="WP_092907094.1">
    <property type="nucleotide sequence ID" value="NZ_FOZS01000004.1"/>
</dbReference>
<feature type="transmembrane region" description="Helical" evidence="5">
    <location>
        <begin position="201"/>
        <end position="219"/>
    </location>
</feature>
<protein>
    <submittedName>
        <fullName evidence="6">Bile acid:Na+ symporter, BASS family</fullName>
    </submittedName>
</protein>
<keyword evidence="7" id="KW-1185">Reference proteome</keyword>
<evidence type="ECO:0000256" key="3">
    <source>
        <dbReference type="ARBA" id="ARBA00022989"/>
    </source>
</evidence>
<evidence type="ECO:0000256" key="2">
    <source>
        <dbReference type="ARBA" id="ARBA00022692"/>
    </source>
</evidence>
<evidence type="ECO:0000256" key="4">
    <source>
        <dbReference type="ARBA" id="ARBA00023136"/>
    </source>
</evidence>
<feature type="transmembrane region" description="Helical" evidence="5">
    <location>
        <begin position="12"/>
        <end position="31"/>
    </location>
</feature>
<feature type="transmembrane region" description="Helical" evidence="5">
    <location>
        <begin position="70"/>
        <end position="87"/>
    </location>
</feature>
<feature type="transmembrane region" description="Helical" evidence="5">
    <location>
        <begin position="99"/>
        <end position="123"/>
    </location>
</feature>
<dbReference type="Pfam" id="PF01758">
    <property type="entry name" value="SBF"/>
    <property type="match status" value="1"/>
</dbReference>
<proteinExistence type="predicted"/>
<keyword evidence="2 5" id="KW-0812">Transmembrane</keyword>
<sequence length="276" mass="28617">MPAWTLQAAIDPLTIFFVLTTMLSVGLDLTFDEIFASLKQRRLLSRALLANLVLVPLLAAGLVRAVPMETGYVVGILLIAIAPGAPFGPKFAEISKSDIAFASGLMAVLGILSVVTIPISVTALMPGDVAVDPIAIARMILLAQLVPLVVGLVIQARYRPFATRLSAPLQRLSTYSLVLLIGLLVATNFDGLVGLAGTGSIAISTLVVGGSLLVGYGFGGPARPTREVLATTTAARNAAVALLIATTFSSQRVLTVIVAFSLVSVGMAGLVAGKWR</sequence>
<dbReference type="PANTHER" id="PTHR10361">
    <property type="entry name" value="SODIUM-BILE ACID COTRANSPORTER"/>
    <property type="match status" value="1"/>
</dbReference>
<feature type="transmembrane region" description="Helical" evidence="5">
    <location>
        <begin position="175"/>
        <end position="195"/>
    </location>
</feature>
<dbReference type="PANTHER" id="PTHR10361:SF28">
    <property type="entry name" value="P3 PROTEIN-RELATED"/>
    <property type="match status" value="1"/>
</dbReference>
<dbReference type="EMBL" id="FOZS01000004">
    <property type="protein sequence ID" value="SFT00998.1"/>
    <property type="molecule type" value="Genomic_DNA"/>
</dbReference>
<dbReference type="InterPro" id="IPR038770">
    <property type="entry name" value="Na+/solute_symporter_sf"/>
</dbReference>